<protein>
    <submittedName>
        <fullName evidence="1">Topless-related protein 4-like</fullName>
    </submittedName>
</protein>
<sequence>MLIQAPTIGAFPSTNAAVGTSLADRTPPVAAMVGLNNDSRSLADVKPRIVDEAVEKSRIWKLTEINEPSQCRSLKLPDGLSSMR</sequence>
<dbReference type="InterPro" id="IPR027728">
    <property type="entry name" value="Topless_fam"/>
</dbReference>
<evidence type="ECO:0000313" key="1">
    <source>
        <dbReference type="EMBL" id="MCI22979.1"/>
    </source>
</evidence>
<dbReference type="PANTHER" id="PTHR44083">
    <property type="entry name" value="TOPLESS-RELATED PROTEIN 1-RELATED"/>
    <property type="match status" value="1"/>
</dbReference>
<dbReference type="AlphaFoldDB" id="A0A392QGB3"/>
<name>A0A392QGB3_9FABA</name>
<feature type="non-terminal residue" evidence="1">
    <location>
        <position position="84"/>
    </location>
</feature>
<organism evidence="1 2">
    <name type="scientific">Trifolium medium</name>
    <dbReference type="NCBI Taxonomy" id="97028"/>
    <lineage>
        <taxon>Eukaryota</taxon>
        <taxon>Viridiplantae</taxon>
        <taxon>Streptophyta</taxon>
        <taxon>Embryophyta</taxon>
        <taxon>Tracheophyta</taxon>
        <taxon>Spermatophyta</taxon>
        <taxon>Magnoliopsida</taxon>
        <taxon>eudicotyledons</taxon>
        <taxon>Gunneridae</taxon>
        <taxon>Pentapetalae</taxon>
        <taxon>rosids</taxon>
        <taxon>fabids</taxon>
        <taxon>Fabales</taxon>
        <taxon>Fabaceae</taxon>
        <taxon>Papilionoideae</taxon>
        <taxon>50 kb inversion clade</taxon>
        <taxon>NPAAA clade</taxon>
        <taxon>Hologalegina</taxon>
        <taxon>IRL clade</taxon>
        <taxon>Trifolieae</taxon>
        <taxon>Trifolium</taxon>
    </lineage>
</organism>
<accession>A0A392QGB3</accession>
<dbReference type="Proteomes" id="UP000265520">
    <property type="component" value="Unassembled WGS sequence"/>
</dbReference>
<proteinExistence type="predicted"/>
<keyword evidence="2" id="KW-1185">Reference proteome</keyword>
<reference evidence="1 2" key="1">
    <citation type="journal article" date="2018" name="Front. Plant Sci.">
        <title>Red Clover (Trifolium pratense) and Zigzag Clover (T. medium) - A Picture of Genomic Similarities and Differences.</title>
        <authorList>
            <person name="Dluhosova J."/>
            <person name="Istvanek J."/>
            <person name="Nedelnik J."/>
            <person name="Repkova J."/>
        </authorList>
    </citation>
    <scope>NUCLEOTIDE SEQUENCE [LARGE SCALE GENOMIC DNA]</scope>
    <source>
        <strain evidence="2">cv. 10/8</strain>
        <tissue evidence="1">Leaf</tissue>
    </source>
</reference>
<dbReference type="EMBL" id="LXQA010133445">
    <property type="protein sequence ID" value="MCI22979.1"/>
    <property type="molecule type" value="Genomic_DNA"/>
</dbReference>
<dbReference type="GO" id="GO:0006355">
    <property type="term" value="P:regulation of DNA-templated transcription"/>
    <property type="evidence" value="ECO:0007669"/>
    <property type="project" value="InterPro"/>
</dbReference>
<dbReference type="PANTHER" id="PTHR44083:SF35">
    <property type="entry name" value="TOPLESS-RELATED PROTEIN 4-LIKE ISOFORM X1"/>
    <property type="match status" value="1"/>
</dbReference>
<comment type="caution">
    <text evidence="1">The sequence shown here is derived from an EMBL/GenBank/DDBJ whole genome shotgun (WGS) entry which is preliminary data.</text>
</comment>
<evidence type="ECO:0000313" key="2">
    <source>
        <dbReference type="Proteomes" id="UP000265520"/>
    </source>
</evidence>